<name>A0A1Y1CNZ0_9BACT</name>
<dbReference type="InterPro" id="IPR004360">
    <property type="entry name" value="Glyas_Fos-R_dOase_dom"/>
</dbReference>
<evidence type="ECO:0000313" key="3">
    <source>
        <dbReference type="Proteomes" id="UP000218267"/>
    </source>
</evidence>
<dbReference type="SUPFAM" id="SSF54593">
    <property type="entry name" value="Glyoxalase/Bleomycin resistance protein/Dihydroxybiphenyl dioxygenase"/>
    <property type="match status" value="1"/>
</dbReference>
<feature type="domain" description="VOC" evidence="1">
    <location>
        <begin position="6"/>
        <end position="130"/>
    </location>
</feature>
<dbReference type="Pfam" id="PF00903">
    <property type="entry name" value="Glyoxalase"/>
    <property type="match status" value="1"/>
</dbReference>
<sequence length="135" mass="15647">MHMKQSIAHVTLVVRDYDQAIEFYTNKLQFDLLEDLKMSEDHRWVLIAPKGSSSCSIMLEKAIGKEQESRIGNQTGGSVFMILQTDNFERDYKHLLDNKIRITRESSTEVYGKVCVFADLYGNLWDLIEPVKKED</sequence>
<evidence type="ECO:0000259" key="1">
    <source>
        <dbReference type="PROSITE" id="PS51819"/>
    </source>
</evidence>
<evidence type="ECO:0000313" key="2">
    <source>
        <dbReference type="EMBL" id="BAX81733.1"/>
    </source>
</evidence>
<protein>
    <recommendedName>
        <fullName evidence="1">VOC domain-containing protein</fullName>
    </recommendedName>
</protein>
<dbReference type="InterPro" id="IPR029068">
    <property type="entry name" value="Glyas_Bleomycin-R_OHBP_Dase"/>
</dbReference>
<reference evidence="3" key="2">
    <citation type="journal article" date="2020" name="Antonie Van Leeuwenhoek">
        <title>Labilibaculum antarcticum sp. nov., a novel facultative anaerobic, psychrotorelant bacterium isolated from marine sediment of Antarctica.</title>
        <authorList>
            <person name="Watanabe M."/>
            <person name="Kojima H."/>
            <person name="Fukui M."/>
        </authorList>
    </citation>
    <scope>NUCLEOTIDE SEQUENCE [LARGE SCALE GENOMIC DNA]</scope>
    <source>
        <strain evidence="3">SPP2</strain>
    </source>
</reference>
<dbReference type="KEGG" id="mbas:ALGA_3435"/>
<proteinExistence type="predicted"/>
<dbReference type="AlphaFoldDB" id="A0A1Y1CNZ0"/>
<accession>A0A1Y1CNZ0</accession>
<dbReference type="Proteomes" id="UP000218267">
    <property type="component" value="Chromosome"/>
</dbReference>
<dbReference type="EMBL" id="AP018042">
    <property type="protein sequence ID" value="BAX81733.1"/>
    <property type="molecule type" value="Genomic_DNA"/>
</dbReference>
<dbReference type="PANTHER" id="PTHR36437:SF2">
    <property type="entry name" value="GLYOXALASE_BLEOMYCIN RESISTANCE PROTEIN_DIOXYGENASE"/>
    <property type="match status" value="1"/>
</dbReference>
<gene>
    <name evidence="2" type="ORF">ALGA_3435</name>
</gene>
<organism evidence="2 3">
    <name type="scientific">Labilibaculum antarcticum</name>
    <dbReference type="NCBI Taxonomy" id="1717717"/>
    <lineage>
        <taxon>Bacteria</taxon>
        <taxon>Pseudomonadati</taxon>
        <taxon>Bacteroidota</taxon>
        <taxon>Bacteroidia</taxon>
        <taxon>Marinilabiliales</taxon>
        <taxon>Marinifilaceae</taxon>
        <taxon>Labilibaculum</taxon>
    </lineage>
</organism>
<dbReference type="Gene3D" id="3.10.180.10">
    <property type="entry name" value="2,3-Dihydroxybiphenyl 1,2-Dioxygenase, domain 1"/>
    <property type="match status" value="1"/>
</dbReference>
<reference evidence="2 3" key="1">
    <citation type="journal article" date="2018" name="Mar. Genomics">
        <title>Complete genome sequence of Marinifilaceae bacterium strain SPP2, isolated from the Antarctic marine sediment.</title>
        <authorList>
            <person name="Watanabe M."/>
            <person name="Kojima H."/>
            <person name="Fukui M."/>
        </authorList>
    </citation>
    <scope>NUCLEOTIDE SEQUENCE [LARGE SCALE GENOMIC DNA]</scope>
    <source>
        <strain evidence="2 3">SPP2</strain>
    </source>
</reference>
<keyword evidence="3" id="KW-1185">Reference proteome</keyword>
<dbReference type="InterPro" id="IPR037523">
    <property type="entry name" value="VOC_core"/>
</dbReference>
<dbReference type="PROSITE" id="PS51819">
    <property type="entry name" value="VOC"/>
    <property type="match status" value="1"/>
</dbReference>
<dbReference type="PANTHER" id="PTHR36437">
    <property type="entry name" value="GLYOXALASE/BLEOMYCIN RESISTANCE PROTEIN/DIOXYGENASE"/>
    <property type="match status" value="1"/>
</dbReference>